<dbReference type="OrthoDB" id="8777795at2"/>
<dbReference type="AlphaFoldDB" id="A0A2D2DTM1"/>
<dbReference type="RefSeq" id="WP_099881214.1">
    <property type="nucleotide sequence ID" value="NZ_CP024608.1"/>
</dbReference>
<evidence type="ECO:0000313" key="1">
    <source>
        <dbReference type="EMBL" id="ATQ78306.1"/>
    </source>
</evidence>
<protein>
    <submittedName>
        <fullName evidence="1">Uncharacterized protein</fullName>
    </submittedName>
</protein>
<gene>
    <name evidence="1" type="ORF">CR152_30190</name>
</gene>
<proteinExistence type="predicted"/>
<sequence length="100" mass="10655">MHKTNVNTEVLDTQADILAKSQSIASDVHQQSQDIETQILDAKILIEAIFSTIDRMHGLSSAAMHSINTINCFATCALRNLELVAEANSAVLTMTAGGAA</sequence>
<reference evidence="1" key="1">
    <citation type="submission" date="2017-10" db="EMBL/GenBank/DDBJ databases">
        <title>Massilia psychrophilum sp. nov., a novel purple-pigmented bacterium isolated from Tianshan glacier, Xinjiang Municipality, China.</title>
        <authorList>
            <person name="Wang H."/>
        </authorList>
    </citation>
    <scope>NUCLEOTIDE SEQUENCE [LARGE SCALE GENOMIC DNA]</scope>
    <source>
        <strain evidence="1">B2</strain>
    </source>
</reference>
<accession>A0A2D2DTM1</accession>
<dbReference type="KEGG" id="mass:CR152_30190"/>
<keyword evidence="2" id="KW-1185">Reference proteome</keyword>
<organism evidence="1 2">
    <name type="scientific">Massilia violaceinigra</name>
    <dbReference type="NCBI Taxonomy" id="2045208"/>
    <lineage>
        <taxon>Bacteria</taxon>
        <taxon>Pseudomonadati</taxon>
        <taxon>Pseudomonadota</taxon>
        <taxon>Betaproteobacteria</taxon>
        <taxon>Burkholderiales</taxon>
        <taxon>Oxalobacteraceae</taxon>
        <taxon>Telluria group</taxon>
        <taxon>Massilia</taxon>
    </lineage>
</organism>
<evidence type="ECO:0000313" key="2">
    <source>
        <dbReference type="Proteomes" id="UP000229897"/>
    </source>
</evidence>
<name>A0A2D2DTM1_9BURK</name>
<dbReference type="Proteomes" id="UP000229897">
    <property type="component" value="Chromosome"/>
</dbReference>
<dbReference type="EMBL" id="CP024608">
    <property type="protein sequence ID" value="ATQ78306.1"/>
    <property type="molecule type" value="Genomic_DNA"/>
</dbReference>